<dbReference type="Gene3D" id="3.40.50.1820">
    <property type="entry name" value="alpha/beta hydrolase"/>
    <property type="match status" value="1"/>
</dbReference>
<reference evidence="3 4" key="1">
    <citation type="submission" date="2018-04" db="EMBL/GenBank/DDBJ databases">
        <title>Novel species isolated from glacier.</title>
        <authorList>
            <person name="Liu Q."/>
            <person name="Xin Y.-H."/>
        </authorList>
    </citation>
    <scope>NUCLEOTIDE SEQUENCE [LARGE SCALE GENOMIC DNA]</scope>
    <source>
        <strain evidence="3 4">GT1R17</strain>
    </source>
</reference>
<dbReference type="Proteomes" id="UP000244248">
    <property type="component" value="Unassembled WGS sequence"/>
</dbReference>
<accession>A0A2T5MGY3</accession>
<dbReference type="PANTHER" id="PTHR48081:SF8">
    <property type="entry name" value="ALPHA_BETA HYDROLASE FOLD-3 DOMAIN-CONTAINING PROTEIN-RELATED"/>
    <property type="match status" value="1"/>
</dbReference>
<dbReference type="InterPro" id="IPR050300">
    <property type="entry name" value="GDXG_lipolytic_enzyme"/>
</dbReference>
<gene>
    <name evidence="3" type="ORF">CJD38_03925</name>
</gene>
<evidence type="ECO:0000313" key="4">
    <source>
        <dbReference type="Proteomes" id="UP000244248"/>
    </source>
</evidence>
<sequence length="315" mass="34062">MSLPSGYGWKLRLAFNAAILMRKLGLYPNYDAVAKWPAAKRKALKPANWATFPPPASVKMNRETIASRGGPMEVKWFRTKPDQAPSILFIHGGGWVVGGLDSLDYLCSNLCDRLGVAVVAVDYRLAPDHKFPSGLEDCYDALKWVAAQAPGPVTVIGDSAGGNLSAALCILARDSGGPAIAHQTLIYPALDLMMESQSLITNADGLASRDDLAMVAGFYLGDHDPRDPLVSPIHAKNLRDLPPAFIVTADCDLLRDDGPRYAECLRAAGVRVRYENYPNMPHAFLSQPKLCPGAAGALTDIIEEMRPHLQSQVIS</sequence>
<feature type="domain" description="Alpha/beta hydrolase fold-3" evidence="2">
    <location>
        <begin position="87"/>
        <end position="285"/>
    </location>
</feature>
<dbReference type="Pfam" id="PF07859">
    <property type="entry name" value="Abhydrolase_3"/>
    <property type="match status" value="1"/>
</dbReference>
<dbReference type="InterPro" id="IPR029058">
    <property type="entry name" value="AB_hydrolase_fold"/>
</dbReference>
<dbReference type="AlphaFoldDB" id="A0A2T5MGY3"/>
<keyword evidence="4" id="KW-1185">Reference proteome</keyword>
<dbReference type="RefSeq" id="WP_107939030.1">
    <property type="nucleotide sequence ID" value="NZ_QANS01000002.1"/>
</dbReference>
<name>A0A2T5MGY3_9GAMM</name>
<organism evidence="3 4">
    <name type="scientific">Stenotrophobium rhamnosiphilum</name>
    <dbReference type="NCBI Taxonomy" id="2029166"/>
    <lineage>
        <taxon>Bacteria</taxon>
        <taxon>Pseudomonadati</taxon>
        <taxon>Pseudomonadota</taxon>
        <taxon>Gammaproteobacteria</taxon>
        <taxon>Nevskiales</taxon>
        <taxon>Nevskiaceae</taxon>
        <taxon>Stenotrophobium</taxon>
    </lineage>
</organism>
<comment type="caution">
    <text evidence="3">The sequence shown here is derived from an EMBL/GenBank/DDBJ whole genome shotgun (WGS) entry which is preliminary data.</text>
</comment>
<evidence type="ECO:0000256" key="1">
    <source>
        <dbReference type="ARBA" id="ARBA00022801"/>
    </source>
</evidence>
<dbReference type="PANTHER" id="PTHR48081">
    <property type="entry name" value="AB HYDROLASE SUPERFAMILY PROTEIN C4A8.06C"/>
    <property type="match status" value="1"/>
</dbReference>
<dbReference type="InterPro" id="IPR013094">
    <property type="entry name" value="AB_hydrolase_3"/>
</dbReference>
<keyword evidence="1 3" id="KW-0378">Hydrolase</keyword>
<proteinExistence type="predicted"/>
<protein>
    <submittedName>
        <fullName evidence="3">Alpha/beta hydrolase</fullName>
    </submittedName>
</protein>
<dbReference type="SUPFAM" id="SSF53474">
    <property type="entry name" value="alpha/beta-Hydrolases"/>
    <property type="match status" value="1"/>
</dbReference>
<evidence type="ECO:0000313" key="3">
    <source>
        <dbReference type="EMBL" id="PTU31841.1"/>
    </source>
</evidence>
<evidence type="ECO:0000259" key="2">
    <source>
        <dbReference type="Pfam" id="PF07859"/>
    </source>
</evidence>
<dbReference type="EMBL" id="QANS01000002">
    <property type="protein sequence ID" value="PTU31841.1"/>
    <property type="molecule type" value="Genomic_DNA"/>
</dbReference>
<dbReference type="GO" id="GO:0016787">
    <property type="term" value="F:hydrolase activity"/>
    <property type="evidence" value="ECO:0007669"/>
    <property type="project" value="UniProtKB-KW"/>
</dbReference>
<dbReference type="OrthoDB" id="9806180at2"/>